<sequence length="81" mass="9268">MSLFLDKGAIFSRESLGVLARGKKLGSIKYFRINLLWNLLLNFMTKCHYALSFTTSIDIVIVKTKKANFICIAIFPLIKLR</sequence>
<dbReference type="Proteomes" id="UP000785679">
    <property type="component" value="Unassembled WGS sequence"/>
</dbReference>
<gene>
    <name evidence="1" type="ORF">FGO68_gene5361</name>
</gene>
<organism evidence="1 2">
    <name type="scientific">Halteria grandinella</name>
    <dbReference type="NCBI Taxonomy" id="5974"/>
    <lineage>
        <taxon>Eukaryota</taxon>
        <taxon>Sar</taxon>
        <taxon>Alveolata</taxon>
        <taxon>Ciliophora</taxon>
        <taxon>Intramacronucleata</taxon>
        <taxon>Spirotrichea</taxon>
        <taxon>Stichotrichia</taxon>
        <taxon>Sporadotrichida</taxon>
        <taxon>Halteriidae</taxon>
        <taxon>Halteria</taxon>
    </lineage>
</organism>
<dbReference type="EMBL" id="RRYP01000050">
    <property type="protein sequence ID" value="TNV88170.1"/>
    <property type="molecule type" value="Genomic_DNA"/>
</dbReference>
<dbReference type="AlphaFoldDB" id="A0A8J8P8V2"/>
<name>A0A8J8P8V2_HALGN</name>
<proteinExistence type="predicted"/>
<keyword evidence="2" id="KW-1185">Reference proteome</keyword>
<evidence type="ECO:0000313" key="1">
    <source>
        <dbReference type="EMBL" id="TNV88170.1"/>
    </source>
</evidence>
<accession>A0A8J8P8V2</accession>
<evidence type="ECO:0000313" key="2">
    <source>
        <dbReference type="Proteomes" id="UP000785679"/>
    </source>
</evidence>
<protein>
    <submittedName>
        <fullName evidence="1">Uncharacterized protein</fullName>
    </submittedName>
</protein>
<comment type="caution">
    <text evidence="1">The sequence shown here is derived from an EMBL/GenBank/DDBJ whole genome shotgun (WGS) entry which is preliminary data.</text>
</comment>
<reference evidence="1" key="1">
    <citation type="submission" date="2019-06" db="EMBL/GenBank/DDBJ databases">
        <authorList>
            <person name="Zheng W."/>
        </authorList>
    </citation>
    <scope>NUCLEOTIDE SEQUENCE</scope>
    <source>
        <strain evidence="1">QDHG01</strain>
    </source>
</reference>